<keyword evidence="2" id="KW-1185">Reference proteome</keyword>
<protein>
    <submittedName>
        <fullName evidence="1">Uncharacterized protein</fullName>
    </submittedName>
</protein>
<sequence>MSEFFFNIDHGYLEGLIRGFKSGLLTTTDYANLVQCETLEDLKLHIQSTDYGNFLANEPGSITVQVIDERLKEKLVAEFNHLRNNALEPLSTFLDFITFVFLFFGVCCLYGFNESYSNVKCTICISSCIHFSFIINRPVARIFFGGGGHGGKIFSAPNFWRRRRQKFLFSGPQAKILKILEAVGQKNSLFRRHRRQKFHFQRRRRKFFEFWTSRCQISSFFSAAGENFENFRGRRPKKFTFFAPALPQIFSFFPFRGGGGNSPPHPPPGYGPDYQ</sequence>
<reference evidence="1" key="1">
    <citation type="submission" date="2023-11" db="EMBL/GenBank/DDBJ databases">
        <authorList>
            <person name="Poullet M."/>
        </authorList>
    </citation>
    <scope>NUCLEOTIDE SEQUENCE</scope>
    <source>
        <strain evidence="1">E1834</strain>
    </source>
</reference>
<dbReference type="Proteomes" id="UP001497535">
    <property type="component" value="Unassembled WGS sequence"/>
</dbReference>
<name>A0ACB0Y7H2_MELEN</name>
<comment type="caution">
    <text evidence="1">The sequence shown here is derived from an EMBL/GenBank/DDBJ whole genome shotgun (WGS) entry which is preliminary data.</text>
</comment>
<gene>
    <name evidence="1" type="ORF">MENTE1834_LOCUS8453</name>
</gene>
<organism evidence="1 2">
    <name type="scientific">Meloidogyne enterolobii</name>
    <name type="common">Root-knot nematode worm</name>
    <name type="synonym">Meloidogyne mayaguensis</name>
    <dbReference type="NCBI Taxonomy" id="390850"/>
    <lineage>
        <taxon>Eukaryota</taxon>
        <taxon>Metazoa</taxon>
        <taxon>Ecdysozoa</taxon>
        <taxon>Nematoda</taxon>
        <taxon>Chromadorea</taxon>
        <taxon>Rhabditida</taxon>
        <taxon>Tylenchina</taxon>
        <taxon>Tylenchomorpha</taxon>
        <taxon>Tylenchoidea</taxon>
        <taxon>Meloidogynidae</taxon>
        <taxon>Meloidogyninae</taxon>
        <taxon>Meloidogyne</taxon>
    </lineage>
</organism>
<proteinExistence type="predicted"/>
<evidence type="ECO:0000313" key="2">
    <source>
        <dbReference type="Proteomes" id="UP001497535"/>
    </source>
</evidence>
<dbReference type="EMBL" id="CAVMJV010000007">
    <property type="protein sequence ID" value="CAK5034490.1"/>
    <property type="molecule type" value="Genomic_DNA"/>
</dbReference>
<accession>A0ACB0Y7H2</accession>
<evidence type="ECO:0000313" key="1">
    <source>
        <dbReference type="EMBL" id="CAK5034490.1"/>
    </source>
</evidence>